<gene>
    <name evidence="8" type="primary">LOC111020124</name>
</gene>
<evidence type="ECO:0000259" key="6">
    <source>
        <dbReference type="Pfam" id="PF08100"/>
    </source>
</evidence>
<dbReference type="AlphaFoldDB" id="A0A6J1DHJ0"/>
<keyword evidence="2" id="KW-0808">Transferase</keyword>
<evidence type="ECO:0000313" key="8">
    <source>
        <dbReference type="RefSeq" id="XP_022152376.1"/>
    </source>
</evidence>
<sequence>MGDNIELLKAQAHVWNHAYRYMDSMSLKCAVELGIPDIIHSHGEPMSLSNLVGALHIQPFKAHCLGRLMSLLVHSGFFVQTHDENEQEVKYTLTSTSRLLLRHNTPFEHISLLLLIFNKAMMASYETMSSWFRSTDERHSCAFETTNDKSVWDYVAQEPDFSNILNKAMMYDSQLIGRVVTRECRRVFKGLKSLVDVGGNRGFMAKAIAEAFPHITCIVFDLPHVVDNLQQTTENLNFIAGNMFEAKIPPANAVLLKWVLHDWNDEKSIKILKNCKDAIPSRAEGGKVIIIEMVTENQIEDKESIETQLCEDVFTMSVVTGRERNESEWKNLFLAAGFSDYKIISMLGLRSLIEVYP</sequence>
<feature type="domain" description="O-methyltransferase C-terminal" evidence="5">
    <location>
        <begin position="129"/>
        <end position="339"/>
    </location>
</feature>
<evidence type="ECO:0000256" key="4">
    <source>
        <dbReference type="PIRSR" id="PIRSR005739-1"/>
    </source>
</evidence>
<keyword evidence="3" id="KW-0949">S-adenosyl-L-methionine</keyword>
<feature type="domain" description="O-methyltransferase dimerisation" evidence="6">
    <location>
        <begin position="15"/>
        <end position="102"/>
    </location>
</feature>
<dbReference type="PROSITE" id="PS51683">
    <property type="entry name" value="SAM_OMT_II"/>
    <property type="match status" value="1"/>
</dbReference>
<dbReference type="KEGG" id="mcha:111020124"/>
<dbReference type="PANTHER" id="PTHR11746">
    <property type="entry name" value="O-METHYLTRANSFERASE"/>
    <property type="match status" value="1"/>
</dbReference>
<keyword evidence="7" id="KW-1185">Reference proteome</keyword>
<proteinExistence type="predicted"/>
<dbReference type="Proteomes" id="UP000504603">
    <property type="component" value="Unplaced"/>
</dbReference>
<evidence type="ECO:0000256" key="3">
    <source>
        <dbReference type="ARBA" id="ARBA00022691"/>
    </source>
</evidence>
<dbReference type="Pfam" id="PF00891">
    <property type="entry name" value="Methyltransf_2"/>
    <property type="match status" value="1"/>
</dbReference>
<dbReference type="InterPro" id="IPR029063">
    <property type="entry name" value="SAM-dependent_MTases_sf"/>
</dbReference>
<evidence type="ECO:0000256" key="1">
    <source>
        <dbReference type="ARBA" id="ARBA00022603"/>
    </source>
</evidence>
<protein>
    <submittedName>
        <fullName evidence="8">Trans-resveratrol di-O-methyltransferase-like</fullName>
    </submittedName>
</protein>
<dbReference type="SUPFAM" id="SSF46785">
    <property type="entry name" value="Winged helix' DNA-binding domain"/>
    <property type="match status" value="1"/>
</dbReference>
<dbReference type="GO" id="GO:0008171">
    <property type="term" value="F:O-methyltransferase activity"/>
    <property type="evidence" value="ECO:0007669"/>
    <property type="project" value="InterPro"/>
</dbReference>
<dbReference type="Gene3D" id="1.10.10.10">
    <property type="entry name" value="Winged helix-like DNA-binding domain superfamily/Winged helix DNA-binding domain"/>
    <property type="match status" value="1"/>
</dbReference>
<keyword evidence="1" id="KW-0489">Methyltransferase</keyword>
<dbReference type="InterPro" id="IPR012967">
    <property type="entry name" value="COMT_dimerisation"/>
</dbReference>
<dbReference type="InterPro" id="IPR001077">
    <property type="entry name" value="COMT_C"/>
</dbReference>
<dbReference type="GO" id="GO:0032259">
    <property type="term" value="P:methylation"/>
    <property type="evidence" value="ECO:0007669"/>
    <property type="project" value="UniProtKB-KW"/>
</dbReference>
<dbReference type="GeneID" id="111020124"/>
<dbReference type="InterPro" id="IPR036390">
    <property type="entry name" value="WH_DNA-bd_sf"/>
</dbReference>
<dbReference type="Gene3D" id="3.40.50.150">
    <property type="entry name" value="Vaccinia Virus protein VP39"/>
    <property type="match status" value="1"/>
</dbReference>
<reference evidence="8" key="1">
    <citation type="submission" date="2025-08" db="UniProtKB">
        <authorList>
            <consortium name="RefSeq"/>
        </authorList>
    </citation>
    <scope>IDENTIFICATION</scope>
    <source>
        <strain evidence="8">OHB3-1</strain>
    </source>
</reference>
<dbReference type="OrthoDB" id="2410195at2759"/>
<accession>A0A6J1DHJ0</accession>
<dbReference type="FunFam" id="3.40.50.150:FF:000057">
    <property type="entry name" value="O-methyltransferase ZRP4"/>
    <property type="match status" value="1"/>
</dbReference>
<dbReference type="InterPro" id="IPR016461">
    <property type="entry name" value="COMT-like"/>
</dbReference>
<dbReference type="GO" id="GO:0009717">
    <property type="term" value="P:isoflavonoid biosynthetic process"/>
    <property type="evidence" value="ECO:0007669"/>
    <property type="project" value="UniProtKB-ARBA"/>
</dbReference>
<dbReference type="GO" id="GO:0046983">
    <property type="term" value="F:protein dimerization activity"/>
    <property type="evidence" value="ECO:0007669"/>
    <property type="project" value="InterPro"/>
</dbReference>
<dbReference type="PIRSF" id="PIRSF005739">
    <property type="entry name" value="O-mtase"/>
    <property type="match status" value="1"/>
</dbReference>
<evidence type="ECO:0000313" key="7">
    <source>
        <dbReference type="Proteomes" id="UP000504603"/>
    </source>
</evidence>
<evidence type="ECO:0000256" key="2">
    <source>
        <dbReference type="ARBA" id="ARBA00022679"/>
    </source>
</evidence>
<dbReference type="SUPFAM" id="SSF53335">
    <property type="entry name" value="S-adenosyl-L-methionine-dependent methyltransferases"/>
    <property type="match status" value="1"/>
</dbReference>
<name>A0A6J1DHJ0_MOMCH</name>
<dbReference type="FunFam" id="1.10.10.10:FF:000213">
    <property type="entry name" value="Coniferyl alcohol 9-O-methyltransferase"/>
    <property type="match status" value="1"/>
</dbReference>
<feature type="active site" description="Proton acceptor" evidence="4">
    <location>
        <position position="261"/>
    </location>
</feature>
<dbReference type="GO" id="GO:0008757">
    <property type="term" value="F:S-adenosylmethionine-dependent methyltransferase activity"/>
    <property type="evidence" value="ECO:0007669"/>
    <property type="project" value="UniProtKB-ARBA"/>
</dbReference>
<dbReference type="Pfam" id="PF08100">
    <property type="entry name" value="Dimerisation"/>
    <property type="match status" value="1"/>
</dbReference>
<dbReference type="RefSeq" id="XP_022152376.1">
    <property type="nucleotide sequence ID" value="XM_022296684.1"/>
</dbReference>
<evidence type="ECO:0000259" key="5">
    <source>
        <dbReference type="Pfam" id="PF00891"/>
    </source>
</evidence>
<organism evidence="7 8">
    <name type="scientific">Momordica charantia</name>
    <name type="common">Bitter gourd</name>
    <name type="synonym">Balsam pear</name>
    <dbReference type="NCBI Taxonomy" id="3673"/>
    <lineage>
        <taxon>Eukaryota</taxon>
        <taxon>Viridiplantae</taxon>
        <taxon>Streptophyta</taxon>
        <taxon>Embryophyta</taxon>
        <taxon>Tracheophyta</taxon>
        <taxon>Spermatophyta</taxon>
        <taxon>Magnoliopsida</taxon>
        <taxon>eudicotyledons</taxon>
        <taxon>Gunneridae</taxon>
        <taxon>Pentapetalae</taxon>
        <taxon>rosids</taxon>
        <taxon>fabids</taxon>
        <taxon>Cucurbitales</taxon>
        <taxon>Cucurbitaceae</taxon>
        <taxon>Momordiceae</taxon>
        <taxon>Momordica</taxon>
    </lineage>
</organism>
<dbReference type="InterPro" id="IPR036388">
    <property type="entry name" value="WH-like_DNA-bd_sf"/>
</dbReference>